<sequence>MHAVSPNDAFLDHLAAFCIRSRGFEIDAACRDAVRKVVLDSFGVVLGALDHRAAQRARRFAACFPLSEGGARLWGSGERVGIEHAALLNSPPLRAYDFNDFYLGRLGGAHPSDILTGVIAVAESAGASGLEVARALCLGYEMIVAMSDYFDPDRAGWDYPCLTALGATAAIGDMLGLDHAQFRQAFSITVNANYPSLEAESSEFDAHGELTMWKRFNGGDGVRHSIYACHLARCGVEGVVRPFEGKFGYLAKLQATTDEAAQAVRRLQGIERFEGIARGSFKRWPVGSRGQSAIQSALRARAAWQDAGRSPEAIARVTVHADPGVYRHLYEIRVDPFAPRTREAADHSLPYIVAAALVQGGIRPASFEAPLRESPELRRLLDGRIEVVQAESASPSNLLSEVVIEDEAGNRQSGGREAAPGSAGVPISFDTLVEKFKENLGTGRAARAEALIAAVADLDACVDMRSLVDETMA</sequence>
<feature type="domain" description="MmgE/PrpD C-terminal" evidence="3">
    <location>
        <begin position="284"/>
        <end position="457"/>
    </location>
</feature>
<dbReference type="InterPro" id="IPR045336">
    <property type="entry name" value="MmgE_PrpD_N"/>
</dbReference>
<evidence type="ECO:0000313" key="5">
    <source>
        <dbReference type="Proteomes" id="UP000292445"/>
    </source>
</evidence>
<evidence type="ECO:0000259" key="3">
    <source>
        <dbReference type="Pfam" id="PF19305"/>
    </source>
</evidence>
<organism evidence="4 5">
    <name type="scientific">Pigmentiphaga kullae</name>
    <dbReference type="NCBI Taxonomy" id="151784"/>
    <lineage>
        <taxon>Bacteria</taxon>
        <taxon>Pseudomonadati</taxon>
        <taxon>Pseudomonadota</taxon>
        <taxon>Betaproteobacteria</taxon>
        <taxon>Burkholderiales</taxon>
        <taxon>Alcaligenaceae</taxon>
        <taxon>Pigmentiphaga</taxon>
    </lineage>
</organism>
<dbReference type="Gene3D" id="1.10.4100.10">
    <property type="entry name" value="2-methylcitrate dehydratase PrpD"/>
    <property type="match status" value="1"/>
</dbReference>
<reference evidence="4 5" key="1">
    <citation type="submission" date="2019-02" db="EMBL/GenBank/DDBJ databases">
        <title>Genomic Encyclopedia of Type Strains, Phase IV (KMG-IV): sequencing the most valuable type-strain genomes for metagenomic binning, comparative biology and taxonomic classification.</title>
        <authorList>
            <person name="Goeker M."/>
        </authorList>
    </citation>
    <scope>NUCLEOTIDE SEQUENCE [LARGE SCALE GENOMIC DNA]</scope>
    <source>
        <strain evidence="4 5">K24</strain>
    </source>
</reference>
<dbReference type="Gene3D" id="3.30.1330.120">
    <property type="entry name" value="2-methylcitrate dehydratase PrpD"/>
    <property type="match status" value="1"/>
</dbReference>
<dbReference type="InterPro" id="IPR036148">
    <property type="entry name" value="MmgE/PrpD_sf"/>
</dbReference>
<keyword evidence="5" id="KW-1185">Reference proteome</keyword>
<proteinExistence type="inferred from homology"/>
<evidence type="ECO:0000259" key="2">
    <source>
        <dbReference type="Pfam" id="PF03972"/>
    </source>
</evidence>
<evidence type="ECO:0000313" key="4">
    <source>
        <dbReference type="EMBL" id="RZS78646.1"/>
    </source>
</evidence>
<protein>
    <submittedName>
        <fullName evidence="4">2-methylcitrate dehydratase</fullName>
    </submittedName>
</protein>
<dbReference type="SUPFAM" id="SSF103378">
    <property type="entry name" value="2-methylcitrate dehydratase PrpD"/>
    <property type="match status" value="1"/>
</dbReference>
<name>A0A4Q7N946_9BURK</name>
<gene>
    <name evidence="4" type="ORF">EV675_5301</name>
</gene>
<dbReference type="Proteomes" id="UP000292445">
    <property type="component" value="Unassembled WGS sequence"/>
</dbReference>
<feature type="domain" description="MmgE/PrpD N-terminal" evidence="2">
    <location>
        <begin position="13"/>
        <end position="253"/>
    </location>
</feature>
<dbReference type="InterPro" id="IPR005656">
    <property type="entry name" value="MmgE_PrpD"/>
</dbReference>
<dbReference type="EMBL" id="SGXC01000003">
    <property type="protein sequence ID" value="RZS78646.1"/>
    <property type="molecule type" value="Genomic_DNA"/>
</dbReference>
<dbReference type="RefSeq" id="WP_130361520.1">
    <property type="nucleotide sequence ID" value="NZ_SGXC01000003.1"/>
</dbReference>
<dbReference type="Pfam" id="PF03972">
    <property type="entry name" value="MmgE_PrpD_N"/>
    <property type="match status" value="1"/>
</dbReference>
<dbReference type="InterPro" id="IPR042188">
    <property type="entry name" value="MmgE/PrpD_sf_2"/>
</dbReference>
<dbReference type="PANTHER" id="PTHR16943:SF8">
    <property type="entry name" value="2-METHYLCITRATE DEHYDRATASE"/>
    <property type="match status" value="1"/>
</dbReference>
<dbReference type="PANTHER" id="PTHR16943">
    <property type="entry name" value="2-METHYLCITRATE DEHYDRATASE-RELATED"/>
    <property type="match status" value="1"/>
</dbReference>
<evidence type="ECO:0000256" key="1">
    <source>
        <dbReference type="ARBA" id="ARBA00006174"/>
    </source>
</evidence>
<dbReference type="OrthoDB" id="9797528at2"/>
<dbReference type="InterPro" id="IPR042183">
    <property type="entry name" value="MmgE/PrpD_sf_1"/>
</dbReference>
<comment type="similarity">
    <text evidence="1">Belongs to the PrpD family.</text>
</comment>
<dbReference type="AlphaFoldDB" id="A0A4Q7N946"/>
<dbReference type="GO" id="GO:0016829">
    <property type="term" value="F:lyase activity"/>
    <property type="evidence" value="ECO:0007669"/>
    <property type="project" value="InterPro"/>
</dbReference>
<comment type="caution">
    <text evidence="4">The sequence shown here is derived from an EMBL/GenBank/DDBJ whole genome shotgun (WGS) entry which is preliminary data.</text>
</comment>
<dbReference type="Pfam" id="PF19305">
    <property type="entry name" value="MmgE_PrpD_C"/>
    <property type="match status" value="1"/>
</dbReference>
<accession>A0A4Q7N946</accession>
<dbReference type="InterPro" id="IPR045337">
    <property type="entry name" value="MmgE_PrpD_C"/>
</dbReference>